<evidence type="ECO:0000313" key="3">
    <source>
        <dbReference type="Proteomes" id="UP000297907"/>
    </source>
</evidence>
<gene>
    <name evidence="2" type="ORF">E3O42_14940</name>
</gene>
<accession>A0A4R8VZ50</accession>
<dbReference type="OrthoDB" id="614750at2"/>
<reference evidence="2 3" key="1">
    <citation type="submission" date="2019-03" db="EMBL/GenBank/DDBJ databases">
        <title>Genomics of glacier-inhabiting Cryobacterium strains.</title>
        <authorList>
            <person name="Liu Q."/>
            <person name="Xin Y.-H."/>
        </authorList>
    </citation>
    <scope>NUCLEOTIDE SEQUENCE [LARGE SCALE GENOMIC DNA]</scope>
    <source>
        <strain evidence="2 3">RHLS22-1</strain>
    </source>
</reference>
<feature type="region of interest" description="Disordered" evidence="1">
    <location>
        <begin position="94"/>
        <end position="118"/>
    </location>
</feature>
<feature type="compositionally biased region" description="Polar residues" evidence="1">
    <location>
        <begin position="107"/>
        <end position="118"/>
    </location>
</feature>
<sequence length="118" mass="12280">MGNTLTYQWTVGFGRYGGEVEGATSISYTLTSAEANGSMGLAVTGSLDGFASTTVREFMEASVTQPLKPAALAPDSAALSQYLAAAKVTFEPQTSAGLPTGALNPKNARTQRISRGWK</sequence>
<name>A0A4R8VZ50_9MICO</name>
<dbReference type="Gene3D" id="2.60.40.2700">
    <property type="match status" value="1"/>
</dbReference>
<protein>
    <submittedName>
        <fullName evidence="2">Uncharacterized protein</fullName>
    </submittedName>
</protein>
<organism evidence="2 3">
    <name type="scientific">Cryobacterium adonitolivorans</name>
    <dbReference type="NCBI Taxonomy" id="1259189"/>
    <lineage>
        <taxon>Bacteria</taxon>
        <taxon>Bacillati</taxon>
        <taxon>Actinomycetota</taxon>
        <taxon>Actinomycetes</taxon>
        <taxon>Micrococcales</taxon>
        <taxon>Microbacteriaceae</taxon>
        <taxon>Cryobacterium</taxon>
    </lineage>
</organism>
<dbReference type="AlphaFoldDB" id="A0A4R8VZ50"/>
<evidence type="ECO:0000313" key="2">
    <source>
        <dbReference type="EMBL" id="TFB98662.1"/>
    </source>
</evidence>
<proteinExistence type="predicted"/>
<dbReference type="Proteomes" id="UP000297907">
    <property type="component" value="Unassembled WGS sequence"/>
</dbReference>
<evidence type="ECO:0000256" key="1">
    <source>
        <dbReference type="SAM" id="MobiDB-lite"/>
    </source>
</evidence>
<keyword evidence="3" id="KW-1185">Reference proteome</keyword>
<dbReference type="RefSeq" id="WP_134454700.1">
    <property type="nucleotide sequence ID" value="NZ_SOFL01000049.1"/>
</dbReference>
<dbReference type="EMBL" id="SOFL01000049">
    <property type="protein sequence ID" value="TFB98662.1"/>
    <property type="molecule type" value="Genomic_DNA"/>
</dbReference>
<comment type="caution">
    <text evidence="2">The sequence shown here is derived from an EMBL/GenBank/DDBJ whole genome shotgun (WGS) entry which is preliminary data.</text>
</comment>